<dbReference type="OrthoDB" id="430293at2759"/>
<gene>
    <name evidence="1" type="ORF">PXEA_LOCUS33152</name>
</gene>
<sequence length="118" mass="12679">MGELPHLASIILINNPVTNHPYYRRNIFDLMGERYSQVSLDGSPASQREIELVLLHRALSRACGPPSLTPRPIRSALSPSPPKKCLSAISSASSLLTTRTASLSSNALSGTPKQIAES</sequence>
<evidence type="ECO:0000313" key="1">
    <source>
        <dbReference type="EMBL" id="VEL39712.1"/>
    </source>
</evidence>
<name>A0A3S5B8R8_9PLAT</name>
<keyword evidence="2" id="KW-1185">Reference proteome</keyword>
<evidence type="ECO:0000313" key="2">
    <source>
        <dbReference type="Proteomes" id="UP000784294"/>
    </source>
</evidence>
<dbReference type="Proteomes" id="UP000784294">
    <property type="component" value="Unassembled WGS sequence"/>
</dbReference>
<dbReference type="EMBL" id="CAAALY010262260">
    <property type="protein sequence ID" value="VEL39712.1"/>
    <property type="molecule type" value="Genomic_DNA"/>
</dbReference>
<reference evidence="1" key="1">
    <citation type="submission" date="2018-11" db="EMBL/GenBank/DDBJ databases">
        <authorList>
            <consortium name="Pathogen Informatics"/>
        </authorList>
    </citation>
    <scope>NUCLEOTIDE SEQUENCE</scope>
</reference>
<proteinExistence type="predicted"/>
<organism evidence="1 2">
    <name type="scientific">Protopolystoma xenopodis</name>
    <dbReference type="NCBI Taxonomy" id="117903"/>
    <lineage>
        <taxon>Eukaryota</taxon>
        <taxon>Metazoa</taxon>
        <taxon>Spiralia</taxon>
        <taxon>Lophotrochozoa</taxon>
        <taxon>Platyhelminthes</taxon>
        <taxon>Monogenea</taxon>
        <taxon>Polyopisthocotylea</taxon>
        <taxon>Polystomatidea</taxon>
        <taxon>Polystomatidae</taxon>
        <taxon>Protopolystoma</taxon>
    </lineage>
</organism>
<dbReference type="AlphaFoldDB" id="A0A3S5B8R8"/>
<evidence type="ECO:0008006" key="3">
    <source>
        <dbReference type="Google" id="ProtNLM"/>
    </source>
</evidence>
<accession>A0A3S5B8R8</accession>
<protein>
    <recommendedName>
        <fullName evidence="3">U2A'/phosphoprotein 32 family A C-terminal domain-containing protein</fullName>
    </recommendedName>
</protein>
<comment type="caution">
    <text evidence="1">The sequence shown here is derived from an EMBL/GenBank/DDBJ whole genome shotgun (WGS) entry which is preliminary data.</text>
</comment>